<comment type="similarity">
    <text evidence="1">Belongs to the peptidase C40 family.</text>
</comment>
<dbReference type="Proteomes" id="UP000295117">
    <property type="component" value="Unassembled WGS sequence"/>
</dbReference>
<evidence type="ECO:0000259" key="6">
    <source>
        <dbReference type="PROSITE" id="PS51935"/>
    </source>
</evidence>
<dbReference type="InterPro" id="IPR038765">
    <property type="entry name" value="Papain-like_cys_pep_sf"/>
</dbReference>
<dbReference type="GO" id="GO:0006508">
    <property type="term" value="P:proteolysis"/>
    <property type="evidence" value="ECO:0007669"/>
    <property type="project" value="UniProtKB-KW"/>
</dbReference>
<evidence type="ECO:0000256" key="2">
    <source>
        <dbReference type="ARBA" id="ARBA00022670"/>
    </source>
</evidence>
<evidence type="ECO:0000256" key="3">
    <source>
        <dbReference type="ARBA" id="ARBA00022801"/>
    </source>
</evidence>
<dbReference type="GO" id="GO:0008234">
    <property type="term" value="F:cysteine-type peptidase activity"/>
    <property type="evidence" value="ECO:0007669"/>
    <property type="project" value="UniProtKB-KW"/>
</dbReference>
<dbReference type="SUPFAM" id="SSF54001">
    <property type="entry name" value="Cysteine proteinases"/>
    <property type="match status" value="1"/>
</dbReference>
<dbReference type="InterPro" id="IPR000064">
    <property type="entry name" value="NLP_P60_dom"/>
</dbReference>
<feature type="coiled-coil region" evidence="5">
    <location>
        <begin position="199"/>
        <end position="230"/>
    </location>
</feature>
<keyword evidence="5" id="KW-0175">Coiled coil</keyword>
<evidence type="ECO:0000256" key="1">
    <source>
        <dbReference type="ARBA" id="ARBA00007074"/>
    </source>
</evidence>
<dbReference type="EC" id="3.4.-.-" evidence="7"/>
<dbReference type="AlphaFoldDB" id="A0A4R8S6Q5"/>
<dbReference type="InterPro" id="IPR051794">
    <property type="entry name" value="PG_Endopeptidase_C40"/>
</dbReference>
<keyword evidence="3 7" id="KW-0378">Hydrolase</keyword>
<keyword evidence="2" id="KW-0645">Protease</keyword>
<feature type="domain" description="NlpC/P60" evidence="6">
    <location>
        <begin position="368"/>
        <end position="500"/>
    </location>
</feature>
<dbReference type="PANTHER" id="PTHR47359:SF3">
    <property type="entry name" value="NLP_P60 DOMAIN-CONTAINING PROTEIN-RELATED"/>
    <property type="match status" value="1"/>
</dbReference>
<proteinExistence type="inferred from homology"/>
<organism evidence="7 8">
    <name type="scientific">Mycobacteroides salmoniphilum</name>
    <dbReference type="NCBI Taxonomy" id="404941"/>
    <lineage>
        <taxon>Bacteria</taxon>
        <taxon>Bacillati</taxon>
        <taxon>Actinomycetota</taxon>
        <taxon>Actinomycetes</taxon>
        <taxon>Mycobacteriales</taxon>
        <taxon>Mycobacteriaceae</taxon>
        <taxon>Mycobacteroides</taxon>
    </lineage>
</organism>
<accession>A0A4R8S6Q5</accession>
<evidence type="ECO:0000256" key="5">
    <source>
        <dbReference type="SAM" id="Coils"/>
    </source>
</evidence>
<protein>
    <submittedName>
        <fullName evidence="7">Peptidoglycan endopeptidase RipA</fullName>
        <ecNumber evidence="7">3.4.-.-</ecNumber>
    </submittedName>
</protein>
<dbReference type="PANTHER" id="PTHR47359">
    <property type="entry name" value="PEPTIDOGLYCAN DL-ENDOPEPTIDASE CWLO"/>
    <property type="match status" value="1"/>
</dbReference>
<sequence>MTEKAHRAPKIEETADRMKRTIPQNFADRFAVRGKRTAAVALVVPQLMAAGLMMFPNTLAVTSAEPNDMASLISQLADTNQQIEQLTADVQTQQESINKGLVDLQDARDNAAGAAQAVEEGQHAVDTANGAIADAQGKFDRMAVATYMAGPSGSYLTATNPDDVVRLASVTKSVEASSQTVMDNLRRARTEQVNKESQARAIQDKADQAAAEAQKQQDDLVSAMKDVQKKLEAQRGAASELAVKKQSAEAQLAAARGPAYAATTATARVINPDAAIAGNGNEWTSAPAAVASAGSGGQWDSTLPMIASANVPTDPTQTINMVLGIGNTAANVGQSAVCGVIGMFCPKAAPAAAASGEGGEYIPKVYGRENVERVIQRAGSAMNTPYSWGGGSYNGPTRGIDSGAGTVGYDCSGLMMYGFAAVGIRLRHYTGYQYNSGRKVPSAQMKRGDMIFYGPNASQHVALYLGNGQMLEAPNTGDVVKVSPVRTSGMTPFVTRLIEW</sequence>
<dbReference type="Gene3D" id="6.10.250.3150">
    <property type="match status" value="1"/>
</dbReference>
<evidence type="ECO:0000313" key="8">
    <source>
        <dbReference type="Proteomes" id="UP000295117"/>
    </source>
</evidence>
<comment type="caution">
    <text evidence="7">The sequence shown here is derived from an EMBL/GenBank/DDBJ whole genome shotgun (WGS) entry which is preliminary data.</text>
</comment>
<dbReference type="PROSITE" id="PS51935">
    <property type="entry name" value="NLPC_P60"/>
    <property type="match status" value="1"/>
</dbReference>
<name>A0A4R8S6Q5_9MYCO</name>
<evidence type="ECO:0000256" key="4">
    <source>
        <dbReference type="ARBA" id="ARBA00022807"/>
    </source>
</evidence>
<evidence type="ECO:0000313" key="7">
    <source>
        <dbReference type="EMBL" id="TDZ85612.1"/>
    </source>
</evidence>
<gene>
    <name evidence="7" type="primary">ripA_2</name>
    <name evidence="7" type="ORF">DE4585_00931</name>
</gene>
<keyword evidence="4" id="KW-0788">Thiol protease</keyword>
<feature type="coiled-coil region" evidence="5">
    <location>
        <begin position="69"/>
        <end position="96"/>
    </location>
</feature>
<dbReference type="Gene3D" id="3.90.1720.10">
    <property type="entry name" value="endopeptidase domain like (from Nostoc punctiforme)"/>
    <property type="match status" value="1"/>
</dbReference>
<dbReference type="EMBL" id="PECH01000004">
    <property type="protein sequence ID" value="TDZ85612.1"/>
    <property type="molecule type" value="Genomic_DNA"/>
</dbReference>
<reference evidence="7 8" key="1">
    <citation type="journal article" date="2019" name="Sci. Rep.">
        <title>Extended insight into the Mycobacterium chelonae-abscessus complex through whole genome sequencing of Mycobacterium salmoniphilum outbreak and Mycobacterium salmoniphilum-like strains.</title>
        <authorList>
            <person name="Behra P.R.K."/>
            <person name="Das S."/>
            <person name="Pettersson B.M.F."/>
            <person name="Shirreff L."/>
            <person name="DuCote T."/>
            <person name="Jacobsson K.G."/>
            <person name="Ennis D.G."/>
            <person name="Kirsebom L.A."/>
        </authorList>
    </citation>
    <scope>NUCLEOTIDE SEQUENCE [LARGE SCALE GENOMIC DNA]</scope>
    <source>
        <strain evidence="7 8">DE 4585</strain>
    </source>
</reference>
<dbReference type="Pfam" id="PF00877">
    <property type="entry name" value="NLPC_P60"/>
    <property type="match status" value="1"/>
</dbReference>